<proteinExistence type="predicted"/>
<reference evidence="1 2" key="1">
    <citation type="submission" date="2019-07" db="EMBL/GenBank/DDBJ databases">
        <title>Aquicoccus porphyridii gen. nov., sp. nov., isolated from a small marine red alga, Porphyridium marinum.</title>
        <authorList>
            <person name="Liu L."/>
        </authorList>
    </citation>
    <scope>NUCLEOTIDE SEQUENCE [LARGE SCALE GENOMIC DNA]</scope>
    <source>
        <strain evidence="1 2">L1 8-17</strain>
    </source>
</reference>
<dbReference type="AlphaFoldDB" id="A0A5A9ZVF3"/>
<dbReference type="EMBL" id="VINQ01000001">
    <property type="protein sequence ID" value="KAA0921021.1"/>
    <property type="molecule type" value="Genomic_DNA"/>
</dbReference>
<organism evidence="1 2">
    <name type="scientific">Aquicoccus porphyridii</name>
    <dbReference type="NCBI Taxonomy" id="1852029"/>
    <lineage>
        <taxon>Bacteria</taxon>
        <taxon>Pseudomonadati</taxon>
        <taxon>Pseudomonadota</taxon>
        <taxon>Alphaproteobacteria</taxon>
        <taxon>Rhodobacterales</taxon>
        <taxon>Paracoccaceae</taxon>
        <taxon>Aquicoccus</taxon>
    </lineage>
</organism>
<accession>A0A5A9ZVF3</accession>
<gene>
    <name evidence="1" type="ORF">FLO80_02285</name>
</gene>
<dbReference type="Proteomes" id="UP000325291">
    <property type="component" value="Unassembled WGS sequence"/>
</dbReference>
<name>A0A5A9ZVF3_9RHOB</name>
<protein>
    <submittedName>
        <fullName evidence="1">Uncharacterized protein</fullName>
    </submittedName>
</protein>
<evidence type="ECO:0000313" key="1">
    <source>
        <dbReference type="EMBL" id="KAA0921021.1"/>
    </source>
</evidence>
<keyword evidence="2" id="KW-1185">Reference proteome</keyword>
<dbReference type="RefSeq" id="WP_111361957.1">
    <property type="nucleotide sequence ID" value="NZ_VINQ01000001.1"/>
</dbReference>
<evidence type="ECO:0000313" key="2">
    <source>
        <dbReference type="Proteomes" id="UP000325291"/>
    </source>
</evidence>
<sequence>MWKWIICLVLVGITGFIGYAGYHSYQKGYFNLPEFSETSYALSFRNGFRGIVVDPEVSNPLESSPRFFRRLNLANPERRYFTLAFDVPSWFEKTWSFCHPPTDEERAVIERDMPDEVKREIIGGRLDGVCKIEVDGESIWRGLIYSVPKQ</sequence>
<comment type="caution">
    <text evidence="1">The sequence shown here is derived from an EMBL/GenBank/DDBJ whole genome shotgun (WGS) entry which is preliminary data.</text>
</comment>